<protein>
    <recommendedName>
        <fullName evidence="3">Interferon-related developmental regulator N-terminal domain-containing protein</fullName>
    </recommendedName>
</protein>
<dbReference type="RefSeq" id="XP_003856116.1">
    <property type="nucleotide sequence ID" value="XM_003856068.1"/>
</dbReference>
<evidence type="ECO:0000313" key="4">
    <source>
        <dbReference type="EMBL" id="EGP91092.1"/>
    </source>
</evidence>
<dbReference type="SUPFAM" id="SSF48371">
    <property type="entry name" value="ARM repeat"/>
    <property type="match status" value="1"/>
</dbReference>
<dbReference type="AlphaFoldDB" id="F9WXV1"/>
<proteinExistence type="inferred from homology"/>
<dbReference type="InterPro" id="IPR039777">
    <property type="entry name" value="IFRD"/>
</dbReference>
<gene>
    <name evidence="4" type="ORF">MYCGRDRAFT_107024</name>
</gene>
<dbReference type="InterPro" id="IPR011989">
    <property type="entry name" value="ARM-like"/>
</dbReference>
<feature type="compositionally biased region" description="Polar residues" evidence="2">
    <location>
        <begin position="25"/>
        <end position="48"/>
    </location>
</feature>
<dbReference type="GeneID" id="13403102"/>
<name>F9WXV1_ZYMTI</name>
<dbReference type="STRING" id="336722.F9WXV1"/>
<dbReference type="EMBL" id="CM001196">
    <property type="protein sequence ID" value="EGP91092.1"/>
    <property type="molecule type" value="Genomic_DNA"/>
</dbReference>
<dbReference type="KEGG" id="ztr:MYCGRDRAFT_107024"/>
<dbReference type="Proteomes" id="UP000008062">
    <property type="component" value="Chromosome 1"/>
</dbReference>
<feature type="region of interest" description="Disordered" evidence="2">
    <location>
        <begin position="1"/>
        <end position="63"/>
    </location>
</feature>
<evidence type="ECO:0000259" key="3">
    <source>
        <dbReference type="Pfam" id="PF05004"/>
    </source>
</evidence>
<dbReference type="OMA" id="HISGRHI"/>
<reference evidence="4 5" key="1">
    <citation type="journal article" date="2011" name="PLoS Genet.">
        <title>Finished genome of the fungal wheat pathogen Mycosphaerella graminicola reveals dispensome structure, chromosome plasticity, and stealth pathogenesis.</title>
        <authorList>
            <person name="Goodwin S.B."/>
            <person name="Ben M'barek S."/>
            <person name="Dhillon B."/>
            <person name="Wittenberg A.H.J."/>
            <person name="Crane C.F."/>
            <person name="Hane J.K."/>
            <person name="Foster A.J."/>
            <person name="Van der Lee T.A.J."/>
            <person name="Grimwood J."/>
            <person name="Aerts A."/>
            <person name="Antoniw J."/>
            <person name="Bailey A."/>
            <person name="Bluhm B."/>
            <person name="Bowler J."/>
            <person name="Bristow J."/>
            <person name="van der Burgt A."/>
            <person name="Canto-Canche B."/>
            <person name="Churchill A.C.L."/>
            <person name="Conde-Ferraez L."/>
            <person name="Cools H.J."/>
            <person name="Coutinho P.M."/>
            <person name="Csukai M."/>
            <person name="Dehal P."/>
            <person name="De Wit P."/>
            <person name="Donzelli B."/>
            <person name="van de Geest H.C."/>
            <person name="van Ham R.C.H.J."/>
            <person name="Hammond-Kosack K.E."/>
            <person name="Henrissat B."/>
            <person name="Kilian A."/>
            <person name="Kobayashi A.K."/>
            <person name="Koopmann E."/>
            <person name="Kourmpetis Y."/>
            <person name="Kuzniar A."/>
            <person name="Lindquist E."/>
            <person name="Lombard V."/>
            <person name="Maliepaard C."/>
            <person name="Martins N."/>
            <person name="Mehrabi R."/>
            <person name="Nap J.P.H."/>
            <person name="Ponomarenko A."/>
            <person name="Rudd J.J."/>
            <person name="Salamov A."/>
            <person name="Schmutz J."/>
            <person name="Schouten H.J."/>
            <person name="Shapiro H."/>
            <person name="Stergiopoulos I."/>
            <person name="Torriani S.F.F."/>
            <person name="Tu H."/>
            <person name="de Vries R.P."/>
            <person name="Waalwijk C."/>
            <person name="Ware S.B."/>
            <person name="Wiebenga A."/>
            <person name="Zwiers L.-H."/>
            <person name="Oliver R.P."/>
            <person name="Grigoriev I.V."/>
            <person name="Kema G.H.J."/>
        </authorList>
    </citation>
    <scope>NUCLEOTIDE SEQUENCE [LARGE SCALE GENOMIC DNA]</scope>
    <source>
        <strain evidence="5">CBS 115943 / IPO323</strain>
    </source>
</reference>
<dbReference type="eggNOG" id="KOG2842">
    <property type="taxonomic scope" value="Eukaryota"/>
</dbReference>
<dbReference type="InParanoid" id="F9WXV1"/>
<sequence>MHDLRKKALLESGKTVSKKAKSKESTPPLSRGNTPITSPRGSRVASRNVSDDESEYSDWGNNSIDDLIAPSEYEEDAEPDAWIGSLEERIEAICDRKRSSTEGREETMRGFCSTLTRHYAQAEIEPKINGLLPALLKSVKSGQSEREIEFALKAIALILITDPSETIYDAVRDVFKNTINDSPYSAAKIAAIHALSVATFYGGAAEEEVGEIMDFFLDIASSDGAVIEEADNAHAVIAALEEWGFLATQLEDVEDVTEAAMDTFVDQLDSSDANVQIAAGDNIALLFEKSYTEAESDDEPEDIEEDEEDNTNLPRMVKRYTVYRQTHQLQQQLEALSKASSKRISKKDRKNLHLSFNDVLSTVENPKRGPRYSTALDPDGRQYGSRLRVAVHGGKMTIDKWWKLHRLNALKRLLQGGFMAHYESNRTVFDSLPDVTEIIGSKKVDLGFKAMIHTLVNRSGRNTHIIAETRAKLRRLATSQSRVLARCSTSRSLAWSTSRIPESRQTFTR</sequence>
<dbReference type="PANTHER" id="PTHR12354">
    <property type="entry name" value="INTERFERON-RELATED DEVELOPMENTAL REGULATOR"/>
    <property type="match status" value="1"/>
</dbReference>
<accession>F9WXV1</accession>
<dbReference type="Pfam" id="PF05004">
    <property type="entry name" value="IFRD"/>
    <property type="match status" value="1"/>
</dbReference>
<evidence type="ECO:0000256" key="2">
    <source>
        <dbReference type="SAM" id="MobiDB-lite"/>
    </source>
</evidence>
<dbReference type="InterPro" id="IPR016024">
    <property type="entry name" value="ARM-type_fold"/>
</dbReference>
<dbReference type="Gene3D" id="1.25.10.10">
    <property type="entry name" value="Leucine-rich Repeat Variant"/>
    <property type="match status" value="1"/>
</dbReference>
<dbReference type="InterPro" id="IPR007701">
    <property type="entry name" value="Interferon-rel_develop_reg_N"/>
</dbReference>
<dbReference type="HOGENOM" id="CLU_039188_0_0_1"/>
<evidence type="ECO:0000256" key="1">
    <source>
        <dbReference type="ARBA" id="ARBA00008828"/>
    </source>
</evidence>
<feature type="domain" description="Interferon-related developmental regulator N-terminal" evidence="3">
    <location>
        <begin position="64"/>
        <end position="364"/>
    </location>
</feature>
<dbReference type="PANTHER" id="PTHR12354:SF1">
    <property type="entry name" value="INTERFERON-RELATED DEVELOPMENTAL REGULATOR 1"/>
    <property type="match status" value="1"/>
</dbReference>
<organism evidence="4 5">
    <name type="scientific">Zymoseptoria tritici (strain CBS 115943 / IPO323)</name>
    <name type="common">Speckled leaf blotch fungus</name>
    <name type="synonym">Septoria tritici</name>
    <dbReference type="NCBI Taxonomy" id="336722"/>
    <lineage>
        <taxon>Eukaryota</taxon>
        <taxon>Fungi</taxon>
        <taxon>Dikarya</taxon>
        <taxon>Ascomycota</taxon>
        <taxon>Pezizomycotina</taxon>
        <taxon>Dothideomycetes</taxon>
        <taxon>Dothideomycetidae</taxon>
        <taxon>Mycosphaerellales</taxon>
        <taxon>Mycosphaerellaceae</taxon>
        <taxon>Zymoseptoria</taxon>
    </lineage>
</organism>
<keyword evidence="5" id="KW-1185">Reference proteome</keyword>
<evidence type="ECO:0000313" key="5">
    <source>
        <dbReference type="Proteomes" id="UP000008062"/>
    </source>
</evidence>
<comment type="similarity">
    <text evidence="1">Belongs to the IFRD family.</text>
</comment>
<dbReference type="OrthoDB" id="18978at2759"/>